<feature type="compositionally biased region" description="Low complexity" evidence="1">
    <location>
        <begin position="313"/>
        <end position="330"/>
    </location>
</feature>
<dbReference type="KEGG" id="ccx:COCOR_06700"/>
<reference evidence="3" key="2">
    <citation type="submission" date="2012-03" db="EMBL/GenBank/DDBJ databases">
        <title>Genome sequence of the fruiting myxobacterium Corallococcus coralloides DSM 2259.</title>
        <authorList>
            <person name="Huntley S."/>
            <person name="Zhang Y."/>
            <person name="Treuner-Lange A."/>
            <person name="Sensen C.W."/>
            <person name="Sogaard-Andersen L."/>
        </authorList>
    </citation>
    <scope>NUCLEOTIDE SEQUENCE [LARGE SCALE GENOMIC DNA]</scope>
    <source>
        <strain evidence="3">ATCC 25202 / DSM 2259 / NBRC 100086 / M2</strain>
    </source>
</reference>
<evidence type="ECO:0000313" key="2">
    <source>
        <dbReference type="EMBL" id="AFE07072.1"/>
    </source>
</evidence>
<keyword evidence="3" id="KW-1185">Reference proteome</keyword>
<gene>
    <name evidence="2" type="ordered locus">COCOR_06700</name>
</gene>
<accession>H8MXT2</accession>
<evidence type="ECO:0000256" key="1">
    <source>
        <dbReference type="SAM" id="MobiDB-lite"/>
    </source>
</evidence>
<dbReference type="Proteomes" id="UP000007587">
    <property type="component" value="Chromosome"/>
</dbReference>
<proteinExistence type="predicted"/>
<dbReference type="HOGENOM" id="CLU_626596_0_0_7"/>
<organism evidence="2 3">
    <name type="scientific">Corallococcus coralloides (strain ATCC 25202 / DSM 2259 / NBRC 100086 / M2)</name>
    <name type="common">Myxococcus coralloides</name>
    <dbReference type="NCBI Taxonomy" id="1144275"/>
    <lineage>
        <taxon>Bacteria</taxon>
        <taxon>Pseudomonadati</taxon>
        <taxon>Myxococcota</taxon>
        <taxon>Myxococcia</taxon>
        <taxon>Myxococcales</taxon>
        <taxon>Cystobacterineae</taxon>
        <taxon>Myxococcaceae</taxon>
        <taxon>Corallococcus</taxon>
    </lineage>
</organism>
<sequence>MHRLIVLAVLLCVACGDKTDPPTHTPDAGPEGPATLIVHSDWWDFVAGLGDMQGITVLLGDGSRFRQPLGRDGIARFHDAAITGPQDITVVMVGDGKVWASTTLNVEGSEVWVRSGFALLGGGFQGSRQATLTGRVTNLSGRPAQVRVVGEGFSGIDNTEADGTFSVDVWSKTAGQVALFVTDNTDHSGQVSAVGLLRDIAVGEGRTVSGLVIPLDHPLDQRLPVEVTNLQPYGALTDVTATFTLGSEYLFTTSTTGATPIEVPAMARTPPFDTVAVHLSATAGSSERLSSGRVTAYAPLSAGGVTPLALPAPMTLTTPTPGTEAAPGSGARSGMALSWSADPSAHSVTMRLRPQQGEPELVWYVTAPATVGSFTPFTLPTEVSPQRELSEGRYFVQWSSRFLGMGRGYQDLYQEAPAVNGPDAWDTNAYGYSVLQD</sequence>
<name>H8MXT2_CORCM</name>
<reference evidence="2 3" key="1">
    <citation type="journal article" date="2012" name="J. Bacteriol.">
        <title>Complete Genome Sequence of the Fruiting Myxobacterium Corallococcus coralloides DSM 2259.</title>
        <authorList>
            <person name="Huntley S."/>
            <person name="Zhang Y."/>
            <person name="Treuner-Lange A."/>
            <person name="Kneip S."/>
            <person name="Sensen C.W."/>
            <person name="Sogaard-Andersen L."/>
        </authorList>
    </citation>
    <scope>NUCLEOTIDE SEQUENCE [LARGE SCALE GENOMIC DNA]</scope>
    <source>
        <strain evidence="3">ATCC 25202 / DSM 2259 / NBRC 100086 / M2</strain>
    </source>
</reference>
<evidence type="ECO:0000313" key="3">
    <source>
        <dbReference type="Proteomes" id="UP000007587"/>
    </source>
</evidence>
<feature type="region of interest" description="Disordered" evidence="1">
    <location>
        <begin position="313"/>
        <end position="336"/>
    </location>
</feature>
<dbReference type="EMBL" id="CP003389">
    <property type="protein sequence ID" value="AFE07072.1"/>
    <property type="molecule type" value="Genomic_DNA"/>
</dbReference>
<dbReference type="AlphaFoldDB" id="H8MXT2"/>
<dbReference type="OrthoDB" id="5524146at2"/>
<protein>
    <submittedName>
        <fullName evidence="2">Putative lipoprotein</fullName>
    </submittedName>
</protein>
<dbReference type="InParanoid" id="H8MXT2"/>
<dbReference type="RefSeq" id="WP_014399486.1">
    <property type="nucleotide sequence ID" value="NC_017030.1"/>
</dbReference>
<keyword evidence="2" id="KW-0449">Lipoprotein</keyword>